<keyword evidence="1" id="KW-1133">Transmembrane helix</keyword>
<dbReference type="InterPro" id="IPR040035">
    <property type="entry name" value="TMEM180"/>
</dbReference>
<evidence type="ECO:0008006" key="4">
    <source>
        <dbReference type="Google" id="ProtNLM"/>
    </source>
</evidence>
<feature type="transmembrane region" description="Helical" evidence="1">
    <location>
        <begin position="53"/>
        <end position="74"/>
    </location>
</feature>
<dbReference type="Pfam" id="PF13347">
    <property type="entry name" value="MFS_2"/>
    <property type="match status" value="1"/>
</dbReference>
<evidence type="ECO:0000256" key="1">
    <source>
        <dbReference type="SAM" id="Phobius"/>
    </source>
</evidence>
<dbReference type="SUPFAM" id="SSF103473">
    <property type="entry name" value="MFS general substrate transporter"/>
    <property type="match status" value="1"/>
</dbReference>
<dbReference type="Proteomes" id="UP000887568">
    <property type="component" value="Unplaced"/>
</dbReference>
<dbReference type="GeneID" id="119734699"/>
<feature type="transmembrane region" description="Helical" evidence="1">
    <location>
        <begin position="123"/>
        <end position="143"/>
    </location>
</feature>
<keyword evidence="1" id="KW-0812">Transmembrane</keyword>
<keyword evidence="1" id="KW-0472">Membrane</keyword>
<feature type="transmembrane region" description="Helical" evidence="1">
    <location>
        <begin position="192"/>
        <end position="210"/>
    </location>
</feature>
<dbReference type="PANTHER" id="PTHR28658:SF1">
    <property type="entry name" value="MAJOR FACILITATOR SUPERFAMILY DOMAIN CONTAINING 13B"/>
    <property type="match status" value="1"/>
</dbReference>
<feature type="transmembrane region" description="Helical" evidence="1">
    <location>
        <begin position="479"/>
        <end position="500"/>
    </location>
</feature>
<feature type="transmembrane region" description="Helical" evidence="1">
    <location>
        <begin position="288"/>
        <end position="310"/>
    </location>
</feature>
<dbReference type="AlphaFoldDB" id="A0A914AL55"/>
<dbReference type="InterPro" id="IPR036259">
    <property type="entry name" value="MFS_trans_sf"/>
</dbReference>
<name>A0A914AL55_PATMI</name>
<feature type="transmembrane region" description="Helical" evidence="1">
    <location>
        <begin position="330"/>
        <end position="350"/>
    </location>
</feature>
<dbReference type="OrthoDB" id="62987at2759"/>
<dbReference type="PANTHER" id="PTHR28658">
    <property type="entry name" value="TRANSMEMBRANE PROTEIN 180"/>
    <property type="match status" value="1"/>
</dbReference>
<dbReference type="Gene3D" id="1.20.1250.20">
    <property type="entry name" value="MFS general substrate transporter like domains"/>
    <property type="match status" value="1"/>
</dbReference>
<feature type="transmembrane region" description="Helical" evidence="1">
    <location>
        <begin position="222"/>
        <end position="240"/>
    </location>
</feature>
<feature type="transmembrane region" description="Helical" evidence="1">
    <location>
        <begin position="426"/>
        <end position="449"/>
    </location>
</feature>
<accession>A0A914AL55</accession>
<evidence type="ECO:0000313" key="2">
    <source>
        <dbReference type="EnsemblMetazoa" id="XP_038064164.1"/>
    </source>
</evidence>
<organism evidence="2 3">
    <name type="scientific">Patiria miniata</name>
    <name type="common">Bat star</name>
    <name type="synonym">Asterina miniata</name>
    <dbReference type="NCBI Taxonomy" id="46514"/>
    <lineage>
        <taxon>Eukaryota</taxon>
        <taxon>Metazoa</taxon>
        <taxon>Echinodermata</taxon>
        <taxon>Eleutherozoa</taxon>
        <taxon>Asterozoa</taxon>
        <taxon>Asteroidea</taxon>
        <taxon>Valvatacea</taxon>
        <taxon>Valvatida</taxon>
        <taxon>Asterinidae</taxon>
        <taxon>Patiria</taxon>
    </lineage>
</organism>
<dbReference type="OMA" id="TACMCCT"/>
<dbReference type="RefSeq" id="XP_038064164.1">
    <property type="nucleotide sequence ID" value="XM_038208236.1"/>
</dbReference>
<reference evidence="2" key="1">
    <citation type="submission" date="2022-11" db="UniProtKB">
        <authorList>
            <consortium name="EnsemblMetazoa"/>
        </authorList>
    </citation>
    <scope>IDENTIFICATION</scope>
</reference>
<evidence type="ECO:0000313" key="3">
    <source>
        <dbReference type="Proteomes" id="UP000887568"/>
    </source>
</evidence>
<feature type="transmembrane region" description="Helical" evidence="1">
    <location>
        <begin position="357"/>
        <end position="375"/>
    </location>
</feature>
<feature type="transmembrane region" description="Helical" evidence="1">
    <location>
        <begin position="381"/>
        <end position="405"/>
    </location>
</feature>
<dbReference type="CTD" id="75146"/>
<keyword evidence="3" id="KW-1185">Reference proteome</keyword>
<feature type="transmembrane region" description="Helical" evidence="1">
    <location>
        <begin position="86"/>
        <end position="102"/>
    </location>
</feature>
<sequence>MLRPFQSGSKTDIQGACRASVPSPEISSFAVKNFSLSCHHLSTMPFTLHMNSFAFALTAFGNKLTSAVFQFYYVKLFLNHYHISESWFSIAQVVYLVWNAVNDPLFAYWQDNSKIRIFRSRRLAILYGAPLFSICFLLPWFPWGNYGANSWLVGIHLMVSLCAYDTLFTFVLLAHCAMYAEISSKHEDRLRLTKYCQIASVLGATSVMGAEFFSSSLENFRAFQMFCLVLALISWLAMYYTGRNVVTMYDNVANDDLSLKMNDTASRSSSEGPKAWVQFKQIVCERNFLFFVTMNFCQIFHIIYEANFLAIFADQLIPSTDLPPLARRMLYGSAFVIPQVLVLILGPVAGRMGYYKVILLSFIIKIASGATMFMIGQTHTWMLAVFFLIDLCVPDAIGSFFNLPVSDIIDYDKDKYNRRTPISSSVFGYNALFTKAAQSCAPMLILNILNRYGYQTLMLQDKSADRSVDKDSVEQLHQVMFTVACCIPVIIGCIQILVWYPFSIRNSHIIVPKHVES</sequence>
<protein>
    <recommendedName>
        <fullName evidence="4">Transmembrane protein 180</fullName>
    </recommendedName>
</protein>
<proteinExistence type="predicted"/>
<feature type="transmembrane region" description="Helical" evidence="1">
    <location>
        <begin position="155"/>
        <end position="180"/>
    </location>
</feature>
<dbReference type="EnsemblMetazoa" id="XM_038208236.1">
    <property type="protein sequence ID" value="XP_038064164.1"/>
    <property type="gene ID" value="LOC119734699"/>
</dbReference>